<dbReference type="Pfam" id="PF09413">
    <property type="entry name" value="DUF2007"/>
    <property type="match status" value="1"/>
</dbReference>
<keyword evidence="1" id="KW-0812">Transmembrane</keyword>
<dbReference type="EMBL" id="JACWMW010000001">
    <property type="protein sequence ID" value="MBD1384544.1"/>
    <property type="molecule type" value="Genomic_DNA"/>
</dbReference>
<evidence type="ECO:0000259" key="2">
    <source>
        <dbReference type="Pfam" id="PF09413"/>
    </source>
</evidence>
<sequence>MADQTQDKIITLEQYYDPMLAHIIRTRLEDNGIPCFIADDNIISANPIYNNAVGGIKLKIFERDLERCREILAQEGDLHEQDHYEIDEETNSPVVCPYCGSTNVRYGAATERKSHWFVALLFAIISAFPLYARKAWHCFNCQGDFD</sequence>
<dbReference type="SUPFAM" id="SSF54913">
    <property type="entry name" value="GlnB-like"/>
    <property type="match status" value="1"/>
</dbReference>
<keyword evidence="4" id="KW-1185">Reference proteome</keyword>
<evidence type="ECO:0000313" key="3">
    <source>
        <dbReference type="EMBL" id="MBD1384544.1"/>
    </source>
</evidence>
<reference evidence="3 4" key="1">
    <citation type="submission" date="2020-09" db="EMBL/GenBank/DDBJ databases">
        <title>Novel species of Mucilaginibacter isolated from a glacier on the Tibetan Plateau.</title>
        <authorList>
            <person name="Liu Q."/>
            <person name="Xin Y.-H."/>
        </authorList>
    </citation>
    <scope>NUCLEOTIDE SEQUENCE [LARGE SCALE GENOMIC DNA]</scope>
    <source>
        <strain evidence="3 4">CGMCC 1.13878</strain>
    </source>
</reference>
<evidence type="ECO:0000313" key="4">
    <source>
        <dbReference type="Proteomes" id="UP000618754"/>
    </source>
</evidence>
<feature type="domain" description="DUF2007" evidence="2">
    <location>
        <begin position="16"/>
        <end position="74"/>
    </location>
</feature>
<accession>A0ABR7X1S6</accession>
<dbReference type="Proteomes" id="UP000618754">
    <property type="component" value="Unassembled WGS sequence"/>
</dbReference>
<proteinExistence type="predicted"/>
<organism evidence="3 4">
    <name type="scientific">Mucilaginibacter rigui</name>
    <dbReference type="NCBI Taxonomy" id="534635"/>
    <lineage>
        <taxon>Bacteria</taxon>
        <taxon>Pseudomonadati</taxon>
        <taxon>Bacteroidota</taxon>
        <taxon>Sphingobacteriia</taxon>
        <taxon>Sphingobacteriales</taxon>
        <taxon>Sphingobacteriaceae</taxon>
        <taxon>Mucilaginibacter</taxon>
    </lineage>
</organism>
<comment type="caution">
    <text evidence="3">The sequence shown here is derived from an EMBL/GenBank/DDBJ whole genome shotgun (WGS) entry which is preliminary data.</text>
</comment>
<keyword evidence="1" id="KW-0472">Membrane</keyword>
<keyword evidence="1" id="KW-1133">Transmembrane helix</keyword>
<name>A0ABR7X1S6_9SPHI</name>
<dbReference type="InterPro" id="IPR011322">
    <property type="entry name" value="N-reg_PII-like_a/b"/>
</dbReference>
<feature type="transmembrane region" description="Helical" evidence="1">
    <location>
        <begin position="115"/>
        <end position="132"/>
    </location>
</feature>
<evidence type="ECO:0000256" key="1">
    <source>
        <dbReference type="SAM" id="Phobius"/>
    </source>
</evidence>
<dbReference type="RefSeq" id="WP_191174410.1">
    <property type="nucleotide sequence ID" value="NZ_JACWMW010000001.1"/>
</dbReference>
<dbReference type="InterPro" id="IPR018551">
    <property type="entry name" value="DUF2007"/>
</dbReference>
<gene>
    <name evidence="3" type="ORF">IDJ75_04575</name>
</gene>
<protein>
    <submittedName>
        <fullName evidence="3">DUF2007 domain-containing protein</fullName>
    </submittedName>
</protein>
<dbReference type="Gene3D" id="3.30.70.790">
    <property type="entry name" value="UreE, C-terminal domain"/>
    <property type="match status" value="1"/>
</dbReference>